<protein>
    <submittedName>
        <fullName evidence="1">Uncharacterized protein</fullName>
    </submittedName>
</protein>
<keyword evidence="2" id="KW-1185">Reference proteome</keyword>
<dbReference type="Proteomes" id="UP000092445">
    <property type="component" value="Unassembled WGS sequence"/>
</dbReference>
<dbReference type="AlphaFoldDB" id="A0A1B0AJA0"/>
<organism evidence="1 2">
    <name type="scientific">Glossina pallidipes</name>
    <name type="common">Tsetse fly</name>
    <dbReference type="NCBI Taxonomy" id="7398"/>
    <lineage>
        <taxon>Eukaryota</taxon>
        <taxon>Metazoa</taxon>
        <taxon>Ecdysozoa</taxon>
        <taxon>Arthropoda</taxon>
        <taxon>Hexapoda</taxon>
        <taxon>Insecta</taxon>
        <taxon>Pterygota</taxon>
        <taxon>Neoptera</taxon>
        <taxon>Endopterygota</taxon>
        <taxon>Diptera</taxon>
        <taxon>Brachycera</taxon>
        <taxon>Muscomorpha</taxon>
        <taxon>Hippoboscoidea</taxon>
        <taxon>Glossinidae</taxon>
        <taxon>Glossina</taxon>
    </lineage>
</organism>
<sequence length="132" mass="15300">MIRERMSDVCTKQSLVCLTEEKEVRTRRRVCRAFSQNFNNNFCLSSCLDNIKEAGKYARYRKEIKGAASCPCKFNSTYMLRINMYLIKKVLRDQIGQPKIPRTSAGTSVYPRVEELVTAVDDETATRLQHCY</sequence>
<dbReference type="STRING" id="7398.A0A1B0AJA0"/>
<dbReference type="VEuPathDB" id="VectorBase:GPAI047629"/>
<name>A0A1B0AJA0_GLOPL</name>
<reference evidence="2" key="1">
    <citation type="submission" date="2014-03" db="EMBL/GenBank/DDBJ databases">
        <authorList>
            <person name="Aksoy S."/>
            <person name="Warren W."/>
            <person name="Wilson R.K."/>
        </authorList>
    </citation>
    <scope>NUCLEOTIDE SEQUENCE [LARGE SCALE GENOMIC DNA]</scope>
    <source>
        <strain evidence="2">IAEA</strain>
    </source>
</reference>
<dbReference type="EnsemblMetazoa" id="GPAI047629-RA">
    <property type="protein sequence ID" value="GPAI047629-PA"/>
    <property type="gene ID" value="GPAI047629"/>
</dbReference>
<accession>A0A1B0AJA0</accession>
<reference evidence="1" key="2">
    <citation type="submission" date="2020-05" db="UniProtKB">
        <authorList>
            <consortium name="EnsemblMetazoa"/>
        </authorList>
    </citation>
    <scope>IDENTIFICATION</scope>
    <source>
        <strain evidence="1">IAEA</strain>
    </source>
</reference>
<evidence type="ECO:0000313" key="2">
    <source>
        <dbReference type="Proteomes" id="UP000092445"/>
    </source>
</evidence>
<proteinExistence type="predicted"/>
<evidence type="ECO:0000313" key="1">
    <source>
        <dbReference type="EnsemblMetazoa" id="GPAI047629-PA"/>
    </source>
</evidence>